<keyword evidence="4" id="KW-1185">Reference proteome</keyword>
<reference evidence="3 4" key="1">
    <citation type="submission" date="2019-02" db="EMBL/GenBank/DDBJ databases">
        <title>Emended description of the genus Rhodopseudomonas and description of Rhodopseudomonas albus sp. nov., a non-phototrophic, heavy-metal-tolerant bacterium isolated from garden soil.</title>
        <authorList>
            <person name="Bao Z."/>
            <person name="Cao W.W."/>
            <person name="Sato Y."/>
            <person name="Nishizawa T."/>
            <person name="Zhao J."/>
            <person name="Guo Y."/>
            <person name="Ohta H."/>
        </authorList>
    </citation>
    <scope>NUCLEOTIDE SEQUENCE [LARGE SCALE GENOMIC DNA]</scope>
    <source>
        <strain evidence="3 4">SK50-23</strain>
    </source>
</reference>
<protein>
    <submittedName>
        <fullName evidence="3">ImmA/IrrE family metallo-endopeptidase</fullName>
    </submittedName>
</protein>
<dbReference type="Gene3D" id="1.10.260.40">
    <property type="entry name" value="lambda repressor-like DNA-binding domains"/>
    <property type="match status" value="1"/>
</dbReference>
<comment type="similarity">
    <text evidence="1">Belongs to the short-chain fatty acyl-CoA assimilation regulator (ScfR) family.</text>
</comment>
<dbReference type="PROSITE" id="PS50943">
    <property type="entry name" value="HTH_CROC1"/>
    <property type="match status" value="1"/>
</dbReference>
<sequence>MPISGAMLRLARQRRGIRQNEAALKLSVSPSDLSRIENDAKEPSQVFLAKASKVFGVPDEFFSLTDTIYGAPVSVHPMWRKKAEVSAGELDAVVAELNVRVMHLRRLLQAADINPVRTVPSLDIDEYGDAEAVASVLRRHWMLPAGPLKDVTHILEEAGIIIVHSEMGGSSISGVTFRVPGLPPLIVLNKDQPADRMRFTLCHELGHIIMHRFPSPNMEKEANLFASCFLVPTQDVRSHFGAGRVDLPRLAALKRVWRVSMASLVFAADRSGKLTAAQKNYLWQQFSMAKIRTSEPPELDFPREKPTIVKTLLSTHIETLGYSVSDLAKVLTMEQAEFPAFYDFDALPGDAPKPRGLRIIK</sequence>
<evidence type="ECO:0000313" key="3">
    <source>
        <dbReference type="EMBL" id="QUS39577.1"/>
    </source>
</evidence>
<evidence type="ECO:0000259" key="2">
    <source>
        <dbReference type="PROSITE" id="PS50943"/>
    </source>
</evidence>
<name>A0ABX8A8K4_9BRAD</name>
<dbReference type="SUPFAM" id="SSF47413">
    <property type="entry name" value="lambda repressor-like DNA-binding domains"/>
    <property type="match status" value="1"/>
</dbReference>
<dbReference type="PANTHER" id="PTHR43236">
    <property type="entry name" value="ANTITOXIN HIGA1"/>
    <property type="match status" value="1"/>
</dbReference>
<proteinExistence type="inferred from homology"/>
<dbReference type="InterPro" id="IPR010982">
    <property type="entry name" value="Lambda_DNA-bd_dom_sf"/>
</dbReference>
<dbReference type="CDD" id="cd00093">
    <property type="entry name" value="HTH_XRE"/>
    <property type="match status" value="1"/>
</dbReference>
<dbReference type="RefSeq" id="WP_211913122.1">
    <property type="nucleotide sequence ID" value="NZ_CP036498.1"/>
</dbReference>
<accession>A0ABX8A8K4</accession>
<dbReference type="InterPro" id="IPR010359">
    <property type="entry name" value="IrrE_HExxH"/>
</dbReference>
<evidence type="ECO:0000256" key="1">
    <source>
        <dbReference type="ARBA" id="ARBA00007227"/>
    </source>
</evidence>
<evidence type="ECO:0000313" key="4">
    <source>
        <dbReference type="Proteomes" id="UP000682843"/>
    </source>
</evidence>
<dbReference type="EMBL" id="CP036498">
    <property type="protein sequence ID" value="QUS39577.1"/>
    <property type="molecule type" value="Genomic_DNA"/>
</dbReference>
<dbReference type="Gene3D" id="1.10.10.2910">
    <property type="match status" value="1"/>
</dbReference>
<dbReference type="Pfam" id="PF01381">
    <property type="entry name" value="HTH_3"/>
    <property type="match status" value="1"/>
</dbReference>
<feature type="domain" description="HTH cro/C1-type" evidence="2">
    <location>
        <begin position="8"/>
        <end position="61"/>
    </location>
</feature>
<dbReference type="PANTHER" id="PTHR43236:SF1">
    <property type="entry name" value="BLL7220 PROTEIN"/>
    <property type="match status" value="1"/>
</dbReference>
<dbReference type="Proteomes" id="UP000682843">
    <property type="component" value="Chromosome"/>
</dbReference>
<gene>
    <name evidence="3" type="ORF">RPMA_12565</name>
</gene>
<dbReference type="SMART" id="SM00530">
    <property type="entry name" value="HTH_XRE"/>
    <property type="match status" value="1"/>
</dbReference>
<dbReference type="InterPro" id="IPR052345">
    <property type="entry name" value="Rad_response_metalloprotease"/>
</dbReference>
<organism evidence="3 4">
    <name type="scientific">Tardiphaga alba</name>
    <dbReference type="NCBI Taxonomy" id="340268"/>
    <lineage>
        <taxon>Bacteria</taxon>
        <taxon>Pseudomonadati</taxon>
        <taxon>Pseudomonadota</taxon>
        <taxon>Alphaproteobacteria</taxon>
        <taxon>Hyphomicrobiales</taxon>
        <taxon>Nitrobacteraceae</taxon>
        <taxon>Tardiphaga</taxon>
    </lineage>
</organism>
<dbReference type="InterPro" id="IPR001387">
    <property type="entry name" value="Cro/C1-type_HTH"/>
</dbReference>
<dbReference type="Pfam" id="PF06114">
    <property type="entry name" value="Peptidase_M78"/>
    <property type="match status" value="1"/>
</dbReference>